<feature type="signal peptide" evidence="1">
    <location>
        <begin position="1"/>
        <end position="22"/>
    </location>
</feature>
<gene>
    <name evidence="2" type="ORF">B0T17DRAFT_503879</name>
</gene>
<organism evidence="2 3">
    <name type="scientific">Bombardia bombarda</name>
    <dbReference type="NCBI Taxonomy" id="252184"/>
    <lineage>
        <taxon>Eukaryota</taxon>
        <taxon>Fungi</taxon>
        <taxon>Dikarya</taxon>
        <taxon>Ascomycota</taxon>
        <taxon>Pezizomycotina</taxon>
        <taxon>Sordariomycetes</taxon>
        <taxon>Sordariomycetidae</taxon>
        <taxon>Sordariales</taxon>
        <taxon>Lasiosphaeriaceae</taxon>
        <taxon>Bombardia</taxon>
    </lineage>
</organism>
<accession>A0AA40CFJ3</accession>
<keyword evidence="1" id="KW-0732">Signal</keyword>
<dbReference type="PANTHER" id="PTHR36195">
    <property type="entry name" value="DOMAIN PROTEIN, PUTATIVE (AFU_ORTHOLOGUE AFUA_5G01990)-RELATED-RELATED"/>
    <property type="match status" value="1"/>
</dbReference>
<reference evidence="2" key="1">
    <citation type="submission" date="2023-06" db="EMBL/GenBank/DDBJ databases">
        <title>Genome-scale phylogeny and comparative genomics of the fungal order Sordariales.</title>
        <authorList>
            <consortium name="Lawrence Berkeley National Laboratory"/>
            <person name="Hensen N."/>
            <person name="Bonometti L."/>
            <person name="Westerberg I."/>
            <person name="Brannstrom I.O."/>
            <person name="Guillou S."/>
            <person name="Cros-Aarteil S."/>
            <person name="Calhoun S."/>
            <person name="Haridas S."/>
            <person name="Kuo A."/>
            <person name="Mondo S."/>
            <person name="Pangilinan J."/>
            <person name="Riley R."/>
            <person name="LaButti K."/>
            <person name="Andreopoulos B."/>
            <person name="Lipzen A."/>
            <person name="Chen C."/>
            <person name="Yanf M."/>
            <person name="Daum C."/>
            <person name="Ng V."/>
            <person name="Clum A."/>
            <person name="Steindorff A."/>
            <person name="Ohm R."/>
            <person name="Martin F."/>
            <person name="Silar P."/>
            <person name="Natvig D."/>
            <person name="Lalanne C."/>
            <person name="Gautier V."/>
            <person name="Ament-velasquez S.L."/>
            <person name="Kruys A."/>
            <person name="Hutchinson M.I."/>
            <person name="Powell A.J."/>
            <person name="Barry K."/>
            <person name="Miller A.N."/>
            <person name="Grigoriev I.V."/>
            <person name="Debuchy R."/>
            <person name="Gladieux P."/>
            <person name="Thoren M.H."/>
            <person name="Johannesson H."/>
        </authorList>
    </citation>
    <scope>NUCLEOTIDE SEQUENCE</scope>
    <source>
        <strain evidence="2">SMH3391-2</strain>
    </source>
</reference>
<dbReference type="Pfam" id="PF04681">
    <property type="entry name" value="Bys1"/>
    <property type="match status" value="1"/>
</dbReference>
<evidence type="ECO:0000313" key="3">
    <source>
        <dbReference type="Proteomes" id="UP001174934"/>
    </source>
</evidence>
<dbReference type="PANTHER" id="PTHR36195:SF4">
    <property type="entry name" value="DOMAIN PROTEIN, PUTATIVE (AFU_ORTHOLOGUE AFUA_5G01990)-RELATED"/>
    <property type="match status" value="1"/>
</dbReference>
<dbReference type="Proteomes" id="UP001174934">
    <property type="component" value="Unassembled WGS sequence"/>
</dbReference>
<evidence type="ECO:0000313" key="2">
    <source>
        <dbReference type="EMBL" id="KAK0636425.1"/>
    </source>
</evidence>
<dbReference type="InterPro" id="IPR006771">
    <property type="entry name" value="CetA-like"/>
</dbReference>
<protein>
    <submittedName>
        <fullName evidence="2">Bys1 family protein</fullName>
    </submittedName>
</protein>
<feature type="chain" id="PRO_5041299893" evidence="1">
    <location>
        <begin position="23"/>
        <end position="157"/>
    </location>
</feature>
<name>A0AA40CFJ3_9PEZI</name>
<keyword evidence="3" id="KW-1185">Reference proteome</keyword>
<evidence type="ECO:0000256" key="1">
    <source>
        <dbReference type="SAM" id="SignalP"/>
    </source>
</evidence>
<sequence length="157" mass="15834">MLTTILALPLLTLAAAAPLASAIGSARVLNKCANDVTVWSVGSAVTGPFTVAKNGGVYGETFVKDPVTGGKALKITTSPDGLYTGAPQTVFAYSLDGANIWYDLSDVFGDAFAGKKLVEASADTSCPAITWANGTPPAGSQTKVCSAASDVTLTLCA</sequence>
<dbReference type="AlphaFoldDB" id="A0AA40CFJ3"/>
<dbReference type="EMBL" id="JAULSR010000001">
    <property type="protein sequence ID" value="KAK0636425.1"/>
    <property type="molecule type" value="Genomic_DNA"/>
</dbReference>
<comment type="caution">
    <text evidence="2">The sequence shown here is derived from an EMBL/GenBank/DDBJ whole genome shotgun (WGS) entry which is preliminary data.</text>
</comment>
<proteinExistence type="predicted"/>